<reference evidence="18" key="1">
    <citation type="submission" date="2016-04" db="UniProtKB">
        <authorList>
            <consortium name="WormBaseParasite"/>
        </authorList>
    </citation>
    <scope>IDENTIFICATION</scope>
</reference>
<dbReference type="AlphaFoldDB" id="A0A0N5CU37"/>
<dbReference type="EMBL" id="UYYF01004266">
    <property type="protein sequence ID" value="VDN00748.1"/>
    <property type="molecule type" value="Genomic_DNA"/>
</dbReference>
<keyword evidence="12" id="KW-0482">Metalloprotease</keyword>
<keyword evidence="12" id="KW-0378">Hydrolase</keyword>
<evidence type="ECO:0000256" key="9">
    <source>
        <dbReference type="PIRSR" id="PIRSR601548-5"/>
    </source>
</evidence>
<feature type="binding site" evidence="7">
    <location>
        <position position="764"/>
    </location>
    <ligand>
        <name>Zn(2+)</name>
        <dbReference type="ChEBI" id="CHEBI:29105"/>
        <label>1</label>
        <note>catalytic</note>
    </ligand>
</feature>
<comment type="cofactor">
    <cofactor evidence="12">
        <name>Zn(2+)</name>
        <dbReference type="ChEBI" id="CHEBI:29105"/>
    </cofactor>
    <text evidence="12">Binds 1 zinc ion per subunit.</text>
</comment>
<proteinExistence type="inferred from homology"/>
<dbReference type="Proteomes" id="UP000276776">
    <property type="component" value="Unassembled WGS sequence"/>
</dbReference>
<dbReference type="PRINTS" id="PR00791">
    <property type="entry name" value="PEPDIPTASEA"/>
</dbReference>
<evidence type="ECO:0000313" key="18">
    <source>
        <dbReference type="WBParaSite" id="TCLT_0000375701-mRNA-1"/>
    </source>
</evidence>
<dbReference type="EC" id="3.4.-.-" evidence="12"/>
<sequence>MVLLKAMIAQLIGSMILVGVISQHSGSHSNHSESKQDVSTSTLVNGPMSSENVDMLTFTQSFMSNTTVSDANKILRTYSIARPPLVAASRSIVPSESHTFDSIFDKKSVPETNLKSHSNSEFATTGRPEPHLQPKTDLKPEPHSRLDAVVEPESHSEPERNLKFEPDSGPDVVVEAKPTSKPETNLEPEPDYELSSSPEPETTPEPEPGSEPELNAQYEISPEPQPNPQSEPNQKSELNLQPEPTAKPSILYSTSFSRHQSMPVTTAQQIFYQFADSSSILPLHSSELSVTKTIQKDSQPFPEPESGNVLSNTIKTSSQNSAFKDEIDQLDEEIYSSSEDSSKPDTIDNEAIEELVNRFLSSDLTTDAKETKLNKEALKLINSSKYWNVDNLEPEGSIHDSSKAREWMNGYAVEAQKVLREVAIAGWNYVTSVSHLTKQFLDEAEEILAKFVKSSSKQAKQFNIESIEDPLLRRQFELLLVEGISALDDADFEEYTELQKLISKTYVETAICEVNSTTMCPYRISDIATIIARENNSSRALFFWIKWRDALSQKLAASYGRLIELINKGAKLNGFPDGGVMWRSPYELSTARHNRINDSGTHALLQRLYQQINPFYKQLHAYIRRQIAGLYGTSNTLGLTRDGPIPAHLLKSVSSDNWIAFYPDTKPFQENNDLSKEVQENLQQQNYTAKDMFKQAYKTLRMLGFDKLPSSFWSKSIFTRTWSKDMICYPPAAYDMRNGSDYRLKACPELSLMDFKLAHKLLLHIYYYYSYREQPVVFREPPNPSFLMAVTDAFAINAHNVEYLKKLKLITSKSTITHSRIINRLYFEALKEFVKLPFEIAVDMWRFHVFDGTSTNQTWNSDWWRLSELFQGIKSPVERKSTDFDAIAFSTVAQTHAPAIKQFFAYIMRFQILKALCPNATILSDGCVLEPDSVIEKIKNVMSLGSSITWRQALELITGSRDVNASAMLEYYQPLITWLEEENTRENVYIGWDGSGENFIASEIPILKNSSKNSSPEVLYGNQFAFPGGDCSNGRECLLESVCVNDICECREGLYTLRIGDTHSCVSENPINAGFGDNQGGLIIGLHPVDRNDVEPFPEPEINDKETRVETLSDEPNPIPESKKSSECSKLLGALLPFVALMNLL</sequence>
<feature type="compositionally biased region" description="Basic and acidic residues" evidence="13">
    <location>
        <begin position="128"/>
        <end position="166"/>
    </location>
</feature>
<feature type="disulfide bond" evidence="8 11">
    <location>
        <begin position="512"/>
        <end position="520"/>
    </location>
</feature>
<dbReference type="GO" id="GO:0046872">
    <property type="term" value="F:metal ion binding"/>
    <property type="evidence" value="ECO:0007669"/>
    <property type="project" value="UniProtKB-KW"/>
</dbReference>
<evidence type="ECO:0000256" key="14">
    <source>
        <dbReference type="SAM" id="SignalP"/>
    </source>
</evidence>
<comment type="similarity">
    <text evidence="1 11 12">Belongs to the peptidase M2 family.</text>
</comment>
<evidence type="ECO:0000256" key="11">
    <source>
        <dbReference type="PROSITE-ProRule" id="PRU01355"/>
    </source>
</evidence>
<evidence type="ECO:0000256" key="3">
    <source>
        <dbReference type="ARBA" id="ARBA00023157"/>
    </source>
</evidence>
<evidence type="ECO:0000313" key="17">
    <source>
        <dbReference type="Proteomes" id="UP000276776"/>
    </source>
</evidence>
<evidence type="ECO:0000256" key="6">
    <source>
        <dbReference type="PIRSR" id="PIRSR601548-2"/>
    </source>
</evidence>
<evidence type="ECO:0000256" key="5">
    <source>
        <dbReference type="PIRSR" id="PIRSR601548-10"/>
    </source>
</evidence>
<reference evidence="16 17" key="2">
    <citation type="submission" date="2018-11" db="EMBL/GenBank/DDBJ databases">
        <authorList>
            <consortium name="Pathogen Informatics"/>
        </authorList>
    </citation>
    <scope>NUCLEOTIDE SEQUENCE [LARGE SCALE GENOMIC DNA]</scope>
</reference>
<comment type="caution">
    <text evidence="11">Lacks conserved residue(s) required for the propagation of feature annotation.</text>
</comment>
<feature type="binding site" evidence="10">
    <location>
        <position position="764"/>
    </location>
    <ligand>
        <name>Zn(2+)</name>
        <dbReference type="ChEBI" id="CHEBI:29105"/>
        <label>2</label>
        <note>catalytic</note>
    </ligand>
</feature>
<evidence type="ECO:0000259" key="15">
    <source>
        <dbReference type="Pfam" id="PF01683"/>
    </source>
</evidence>
<evidence type="ECO:0000256" key="7">
    <source>
        <dbReference type="PIRSR" id="PIRSR601548-3"/>
    </source>
</evidence>
<dbReference type="Pfam" id="PF01401">
    <property type="entry name" value="Peptidase_M2"/>
    <property type="match status" value="1"/>
</dbReference>
<keyword evidence="2 14" id="KW-0732">Signal</keyword>
<dbReference type="WBParaSite" id="TCLT_0000375701-mRNA-1">
    <property type="protein sequence ID" value="TCLT_0000375701-mRNA-1"/>
    <property type="gene ID" value="TCLT_0000375701"/>
</dbReference>
<keyword evidence="12" id="KW-0645">Protease</keyword>
<evidence type="ECO:0000256" key="13">
    <source>
        <dbReference type="SAM" id="MobiDB-lite"/>
    </source>
</evidence>
<gene>
    <name evidence="16" type="ORF">TCLT_LOCUS3746</name>
</gene>
<feature type="binding site" evidence="6">
    <location>
        <position position="586"/>
    </location>
    <ligand>
        <name>chloride</name>
        <dbReference type="ChEBI" id="CHEBI:17996"/>
        <label>1</label>
    </ligand>
</feature>
<feature type="chain" id="PRO_5043126474" description="Angiotensin-converting enzyme" evidence="14">
    <location>
        <begin position="23"/>
        <end position="1145"/>
    </location>
</feature>
<feature type="compositionally biased region" description="Polar residues" evidence="13">
    <location>
        <begin position="37"/>
        <end position="46"/>
    </location>
</feature>
<keyword evidence="12" id="KW-0121">Carboxypeptidase</keyword>
<dbReference type="OrthoDB" id="10029630at2759"/>
<dbReference type="PROSITE" id="PS52011">
    <property type="entry name" value="PEPTIDASE_M2"/>
    <property type="match status" value="1"/>
</dbReference>
<feature type="glycosylation site" description="N-linked (GlcNAc...) asparagine; partial" evidence="5">
    <location>
        <position position="515"/>
    </location>
</feature>
<evidence type="ECO:0000313" key="16">
    <source>
        <dbReference type="EMBL" id="VDN00748.1"/>
    </source>
</evidence>
<evidence type="ECO:0000256" key="2">
    <source>
        <dbReference type="ARBA" id="ARBA00022729"/>
    </source>
</evidence>
<dbReference type="GO" id="GO:0004180">
    <property type="term" value="F:carboxypeptidase activity"/>
    <property type="evidence" value="ECO:0007669"/>
    <property type="project" value="UniProtKB-KW"/>
</dbReference>
<accession>A0A0N5CU37</accession>
<name>A0A0N5CU37_THECL</name>
<keyword evidence="4 5" id="KW-0325">Glycoprotein</keyword>
<keyword evidence="3 8" id="KW-1015">Disulfide bond</keyword>
<keyword evidence="7 12" id="KW-0479">Metal-binding</keyword>
<evidence type="ECO:0000256" key="10">
    <source>
        <dbReference type="PIRSR" id="PIRSR601548-8"/>
    </source>
</evidence>
<protein>
    <recommendedName>
        <fullName evidence="12">Angiotensin-converting enzyme</fullName>
        <ecNumber evidence="12">3.4.-.-</ecNumber>
    </recommendedName>
</protein>
<dbReference type="PANTHER" id="PTHR10514">
    <property type="entry name" value="ANGIOTENSIN-CONVERTING ENZYME"/>
    <property type="match status" value="1"/>
</dbReference>
<dbReference type="GO" id="GO:0016020">
    <property type="term" value="C:membrane"/>
    <property type="evidence" value="ECO:0007669"/>
    <property type="project" value="InterPro"/>
</dbReference>
<feature type="disulfide bond" evidence="8">
    <location>
        <begin position="728"/>
        <end position="747"/>
    </location>
</feature>
<evidence type="ECO:0000256" key="4">
    <source>
        <dbReference type="ARBA" id="ARBA00023180"/>
    </source>
</evidence>
<feature type="region of interest" description="Disordered" evidence="13">
    <location>
        <begin position="111"/>
        <end position="252"/>
    </location>
</feature>
<feature type="compositionally biased region" description="Polar residues" evidence="13">
    <location>
        <begin position="111"/>
        <end position="123"/>
    </location>
</feature>
<dbReference type="CDD" id="cd06461">
    <property type="entry name" value="M2_ACE"/>
    <property type="match status" value="1"/>
</dbReference>
<dbReference type="GO" id="GO:0008241">
    <property type="term" value="F:peptidyl-dipeptidase activity"/>
    <property type="evidence" value="ECO:0007669"/>
    <property type="project" value="InterPro"/>
</dbReference>
<dbReference type="OMA" id="CHPPAAY"/>
<dbReference type="Pfam" id="PF01683">
    <property type="entry name" value="EB"/>
    <property type="match status" value="1"/>
</dbReference>
<dbReference type="InterPro" id="IPR006149">
    <property type="entry name" value="EB_dom"/>
</dbReference>
<dbReference type="SUPFAM" id="SSF55486">
    <property type="entry name" value="Metalloproteases ('zincins'), catalytic domain"/>
    <property type="match status" value="1"/>
</dbReference>
<keyword evidence="7 12" id="KW-0862">Zinc</keyword>
<evidence type="ECO:0000256" key="1">
    <source>
        <dbReference type="ARBA" id="ARBA00008139"/>
    </source>
</evidence>
<feature type="domain" description="EB" evidence="15">
    <location>
        <begin position="1025"/>
        <end position="1054"/>
    </location>
</feature>
<feature type="region of interest" description="Disordered" evidence="13">
    <location>
        <begin position="26"/>
        <end position="46"/>
    </location>
</feature>
<feature type="glycosylation site" description="N-linked (GlcNAc...) asparagine" evidence="9">
    <location>
        <position position="515"/>
    </location>
</feature>
<dbReference type="PANTHER" id="PTHR10514:SF27">
    <property type="entry name" value="ANGIOTENSIN-CONVERTING ENZYME"/>
    <property type="match status" value="1"/>
</dbReference>
<keyword evidence="17" id="KW-1185">Reference proteome</keyword>
<dbReference type="GO" id="GO:0006508">
    <property type="term" value="P:proteolysis"/>
    <property type="evidence" value="ECO:0007669"/>
    <property type="project" value="UniProtKB-KW"/>
</dbReference>
<dbReference type="InterPro" id="IPR001548">
    <property type="entry name" value="Peptidase_M2"/>
</dbReference>
<dbReference type="STRING" id="103827.A0A0N5CU37"/>
<organism evidence="18">
    <name type="scientific">Thelazia callipaeda</name>
    <name type="common">Oriental eyeworm</name>
    <name type="synonym">Parasitic nematode</name>
    <dbReference type="NCBI Taxonomy" id="103827"/>
    <lineage>
        <taxon>Eukaryota</taxon>
        <taxon>Metazoa</taxon>
        <taxon>Ecdysozoa</taxon>
        <taxon>Nematoda</taxon>
        <taxon>Chromadorea</taxon>
        <taxon>Rhabditida</taxon>
        <taxon>Spirurina</taxon>
        <taxon>Spiruromorpha</taxon>
        <taxon>Thelazioidea</taxon>
        <taxon>Thelaziidae</taxon>
        <taxon>Thelazia</taxon>
    </lineage>
</organism>
<evidence type="ECO:0000256" key="12">
    <source>
        <dbReference type="RuleBase" id="RU361144"/>
    </source>
</evidence>
<evidence type="ECO:0000256" key="8">
    <source>
        <dbReference type="PIRSR" id="PIRSR601548-4"/>
    </source>
</evidence>
<dbReference type="GO" id="GO:0008237">
    <property type="term" value="F:metallopeptidase activity"/>
    <property type="evidence" value="ECO:0007669"/>
    <property type="project" value="UniProtKB-KW"/>
</dbReference>
<feature type="signal peptide" evidence="14">
    <location>
        <begin position="1"/>
        <end position="22"/>
    </location>
</feature>